<keyword evidence="1 3" id="KW-0456">Lyase</keyword>
<dbReference type="PANTHER" id="PTHR48080:SF2">
    <property type="entry name" value="D-GALACTONATE DEHYDRATASE"/>
    <property type="match status" value="1"/>
</dbReference>
<dbReference type="PANTHER" id="PTHR48080">
    <property type="entry name" value="D-GALACTONATE DEHYDRATASE-RELATED"/>
    <property type="match status" value="1"/>
</dbReference>
<dbReference type="Pfam" id="PF13378">
    <property type="entry name" value="MR_MLE_C"/>
    <property type="match status" value="1"/>
</dbReference>
<reference evidence="3 4" key="1">
    <citation type="submission" date="2020-08" db="EMBL/GenBank/DDBJ databases">
        <title>Genomic Encyclopedia of Type Strains, Phase IV (KMG-IV): sequencing the most valuable type-strain genomes for metagenomic binning, comparative biology and taxonomic classification.</title>
        <authorList>
            <person name="Goeker M."/>
        </authorList>
    </citation>
    <scope>NUCLEOTIDE SEQUENCE [LARGE SCALE GENOMIC DNA]</scope>
    <source>
        <strain evidence="3 4">DSM 100044</strain>
    </source>
</reference>
<dbReference type="SUPFAM" id="SSF51604">
    <property type="entry name" value="Enolase C-terminal domain-like"/>
    <property type="match status" value="1"/>
</dbReference>
<dbReference type="EMBL" id="JACIJK010000018">
    <property type="protein sequence ID" value="MBB5716952.1"/>
    <property type="molecule type" value="Genomic_DNA"/>
</dbReference>
<proteinExistence type="predicted"/>
<dbReference type="InterPro" id="IPR034593">
    <property type="entry name" value="DgoD-like"/>
</dbReference>
<dbReference type="InterPro" id="IPR013342">
    <property type="entry name" value="Mandelate_racemase_C"/>
</dbReference>
<evidence type="ECO:0000313" key="3">
    <source>
        <dbReference type="EMBL" id="MBB5716952.1"/>
    </source>
</evidence>
<dbReference type="GO" id="GO:0008869">
    <property type="term" value="F:galactonate dehydratase activity"/>
    <property type="evidence" value="ECO:0007669"/>
    <property type="project" value="UniProtKB-EC"/>
</dbReference>
<organism evidence="3 4">
    <name type="scientific">Sphingomonas aerophila</name>
    <dbReference type="NCBI Taxonomy" id="1344948"/>
    <lineage>
        <taxon>Bacteria</taxon>
        <taxon>Pseudomonadati</taxon>
        <taxon>Pseudomonadota</taxon>
        <taxon>Alphaproteobacteria</taxon>
        <taxon>Sphingomonadales</taxon>
        <taxon>Sphingomonadaceae</taxon>
        <taxon>Sphingomonas</taxon>
    </lineage>
</organism>
<feature type="domain" description="Mandelate racemase/muconate lactonizing enzyme C-terminal" evidence="2">
    <location>
        <begin position="160"/>
        <end position="270"/>
    </location>
</feature>
<dbReference type="AlphaFoldDB" id="A0A7W9BGV6"/>
<dbReference type="InterPro" id="IPR036849">
    <property type="entry name" value="Enolase-like_C_sf"/>
</dbReference>
<dbReference type="Proteomes" id="UP000546200">
    <property type="component" value="Unassembled WGS sequence"/>
</dbReference>
<dbReference type="Gene3D" id="3.20.20.120">
    <property type="entry name" value="Enolase-like C-terminal domain"/>
    <property type="match status" value="1"/>
</dbReference>
<evidence type="ECO:0000259" key="2">
    <source>
        <dbReference type="SMART" id="SM00922"/>
    </source>
</evidence>
<dbReference type="Pfam" id="PF02746">
    <property type="entry name" value="MR_MLE_N"/>
    <property type="match status" value="1"/>
</dbReference>
<keyword evidence="4" id="KW-1185">Reference proteome</keyword>
<sequence>MQRRSLLKGAMAMPLAYSLPAIARQVRGHEVAKLEVFRLPVNRRGDWLVLRLHTSDGLVGHGDASHSGNDAATVAALKQLLSLLQGESIFEVERFRAAARKSPGSDSAAAVVAASALEHCLWDLAGQALGVPTHVLFGEALRPSVDLYANINRSADPRTPAGFAAMAEKAVTAGFSAIKLAPFDAMPANLDRRTAVQPLIDQGVACAAAVRQAIGPHHKLLIDAHSRFTRSEGEALAKRLAPLDLFWLEEVTPAEPIEDLVAINRSTVISTAGGESVRYVSGFYDYIRSGAVDIAMPDIKACGGLLELKKIAAIAEGAGMRVSPHGPASPVGGVAAAHVAATLPNFDILEHAFGEVPWRADLTVPPEPIQGGKLLLSTRSGLGISLNEGLLASRATAV</sequence>
<dbReference type="SFLD" id="SFLDS00001">
    <property type="entry name" value="Enolase"/>
    <property type="match status" value="1"/>
</dbReference>
<dbReference type="SMART" id="SM00922">
    <property type="entry name" value="MR_MLE"/>
    <property type="match status" value="1"/>
</dbReference>
<evidence type="ECO:0000256" key="1">
    <source>
        <dbReference type="ARBA" id="ARBA00023239"/>
    </source>
</evidence>
<comment type="caution">
    <text evidence="3">The sequence shown here is derived from an EMBL/GenBank/DDBJ whole genome shotgun (WGS) entry which is preliminary data.</text>
</comment>
<dbReference type="CDD" id="cd03316">
    <property type="entry name" value="MR_like"/>
    <property type="match status" value="1"/>
</dbReference>
<dbReference type="InterPro" id="IPR029017">
    <property type="entry name" value="Enolase-like_N"/>
</dbReference>
<protein>
    <submittedName>
        <fullName evidence="3">Galactonate dehydratase</fullName>
        <ecNumber evidence="3">4.2.1.6</ecNumber>
    </submittedName>
</protein>
<dbReference type="SUPFAM" id="SSF54826">
    <property type="entry name" value="Enolase N-terminal domain-like"/>
    <property type="match status" value="1"/>
</dbReference>
<dbReference type="InterPro" id="IPR029065">
    <property type="entry name" value="Enolase_C-like"/>
</dbReference>
<evidence type="ECO:0000313" key="4">
    <source>
        <dbReference type="Proteomes" id="UP000546200"/>
    </source>
</evidence>
<dbReference type="Gene3D" id="3.30.390.10">
    <property type="entry name" value="Enolase-like, N-terminal domain"/>
    <property type="match status" value="1"/>
</dbReference>
<name>A0A7W9BGV6_9SPHN</name>
<gene>
    <name evidence="3" type="ORF">FHS94_003824</name>
</gene>
<dbReference type="SFLD" id="SFLDG00179">
    <property type="entry name" value="mandelate_racemase"/>
    <property type="match status" value="1"/>
</dbReference>
<dbReference type="EC" id="4.2.1.6" evidence="3"/>
<accession>A0A7W9BGV6</accession>
<dbReference type="InterPro" id="IPR013341">
    <property type="entry name" value="Mandelate_racemase_N_dom"/>
</dbReference>